<dbReference type="EMBL" id="ML993898">
    <property type="protein sequence ID" value="KAF2203604.1"/>
    <property type="molecule type" value="Genomic_DNA"/>
</dbReference>
<protein>
    <recommendedName>
        <fullName evidence="6">IEC3 subunit of the Ino80 complex, chromatin re-modelling-domain-containing protein</fullName>
    </recommendedName>
</protein>
<dbReference type="InterPro" id="IPR032742">
    <property type="entry name" value="Iec3_N"/>
</dbReference>
<feature type="compositionally biased region" description="Basic and acidic residues" evidence="1">
    <location>
        <begin position="322"/>
        <end position="332"/>
    </location>
</feature>
<proteinExistence type="predicted"/>
<feature type="compositionally biased region" description="Basic and acidic residues" evidence="1">
    <location>
        <begin position="262"/>
        <end position="273"/>
    </location>
</feature>
<dbReference type="OrthoDB" id="4095124at2759"/>
<evidence type="ECO:0000313" key="5">
    <source>
        <dbReference type="Proteomes" id="UP000799536"/>
    </source>
</evidence>
<dbReference type="GO" id="GO:0031011">
    <property type="term" value="C:Ino80 complex"/>
    <property type="evidence" value="ECO:0007669"/>
    <property type="project" value="InterPro"/>
</dbReference>
<evidence type="ECO:0000256" key="1">
    <source>
        <dbReference type="SAM" id="MobiDB-lite"/>
    </source>
</evidence>
<feature type="domain" description="INO80 complex subunit 3-like middle region" evidence="3">
    <location>
        <begin position="158"/>
        <end position="261"/>
    </location>
</feature>
<comment type="caution">
    <text evidence="4">The sequence shown here is derived from an EMBL/GenBank/DDBJ whole genome shotgun (WGS) entry which is preliminary data.</text>
</comment>
<dbReference type="AlphaFoldDB" id="A0A9P4MS08"/>
<gene>
    <name evidence="4" type="ORF">GQ43DRAFT_478894</name>
</gene>
<dbReference type="Pfam" id="PF24244">
    <property type="entry name" value="Iec3-like_M"/>
    <property type="match status" value="1"/>
</dbReference>
<feature type="region of interest" description="Disordered" evidence="1">
    <location>
        <begin position="211"/>
        <end position="236"/>
    </location>
</feature>
<feature type="region of interest" description="Disordered" evidence="1">
    <location>
        <begin position="1"/>
        <end position="34"/>
    </location>
</feature>
<dbReference type="Proteomes" id="UP000799536">
    <property type="component" value="Unassembled WGS sequence"/>
</dbReference>
<dbReference type="GO" id="GO:0006338">
    <property type="term" value="P:chromatin remodeling"/>
    <property type="evidence" value="ECO:0007669"/>
    <property type="project" value="InterPro"/>
</dbReference>
<evidence type="ECO:0000313" key="4">
    <source>
        <dbReference type="EMBL" id="KAF2203604.1"/>
    </source>
</evidence>
<keyword evidence="5" id="KW-1185">Reference proteome</keyword>
<dbReference type="InterPro" id="IPR055449">
    <property type="entry name" value="Iec3-like_M"/>
</dbReference>
<sequence>MSGDASAHFEGILHVPPNQEIADNEQKPPVKRSWRRKYRKMRAQFEDTMNMSNQLIKDEYKAIALARRLQEQNDQILDLLLDINETSRIPSFLRYDLRSPSPSRSALPPLETPDPEAIQRRIQELRADMVAQVITPEEFAHKMDQLNSSQSVLTKPSSLADMAATIPHSTKVPDPLPEGLMLGENCPGYYSPDHEEEYLLALDSLLDSPTQYDANAHDGKPLRIPNTQSVPTEKDLTLRNPDSVYNWLRKHQPQVFLQDKDPHHHENLSEKSSAKPANAPSGQRGKRGSAVLVNTPGPKAEQDLLDEEIGFIPESGKGGSRAKRERDDDGAYRPKGGSSRGGKRKREGAGGEEGGKRKKGRASGGGD</sequence>
<name>A0A9P4MS08_9PLEO</name>
<organism evidence="4 5">
    <name type="scientific">Delitschia confertaspora ATCC 74209</name>
    <dbReference type="NCBI Taxonomy" id="1513339"/>
    <lineage>
        <taxon>Eukaryota</taxon>
        <taxon>Fungi</taxon>
        <taxon>Dikarya</taxon>
        <taxon>Ascomycota</taxon>
        <taxon>Pezizomycotina</taxon>
        <taxon>Dothideomycetes</taxon>
        <taxon>Pleosporomycetidae</taxon>
        <taxon>Pleosporales</taxon>
        <taxon>Delitschiaceae</taxon>
        <taxon>Delitschia</taxon>
    </lineage>
</organism>
<accession>A0A9P4MS08</accession>
<dbReference type="Pfam" id="PF14612">
    <property type="entry name" value="Ino80_Iec3"/>
    <property type="match status" value="1"/>
</dbReference>
<feature type="region of interest" description="Disordered" evidence="1">
    <location>
        <begin position="262"/>
        <end position="367"/>
    </location>
</feature>
<evidence type="ECO:0000259" key="3">
    <source>
        <dbReference type="Pfam" id="PF24244"/>
    </source>
</evidence>
<evidence type="ECO:0000259" key="2">
    <source>
        <dbReference type="Pfam" id="PF14612"/>
    </source>
</evidence>
<reference evidence="4" key="1">
    <citation type="journal article" date="2020" name="Stud. Mycol.">
        <title>101 Dothideomycetes genomes: a test case for predicting lifestyles and emergence of pathogens.</title>
        <authorList>
            <person name="Haridas S."/>
            <person name="Albert R."/>
            <person name="Binder M."/>
            <person name="Bloem J."/>
            <person name="Labutti K."/>
            <person name="Salamov A."/>
            <person name="Andreopoulos B."/>
            <person name="Baker S."/>
            <person name="Barry K."/>
            <person name="Bills G."/>
            <person name="Bluhm B."/>
            <person name="Cannon C."/>
            <person name="Castanera R."/>
            <person name="Culley D."/>
            <person name="Daum C."/>
            <person name="Ezra D."/>
            <person name="Gonzalez J."/>
            <person name="Henrissat B."/>
            <person name="Kuo A."/>
            <person name="Liang C."/>
            <person name="Lipzen A."/>
            <person name="Lutzoni F."/>
            <person name="Magnuson J."/>
            <person name="Mondo S."/>
            <person name="Nolan M."/>
            <person name="Ohm R."/>
            <person name="Pangilinan J."/>
            <person name="Park H.-J."/>
            <person name="Ramirez L."/>
            <person name="Alfaro M."/>
            <person name="Sun H."/>
            <person name="Tritt A."/>
            <person name="Yoshinaga Y."/>
            <person name="Zwiers L.-H."/>
            <person name="Turgeon B."/>
            <person name="Goodwin S."/>
            <person name="Spatafora J."/>
            <person name="Crous P."/>
            <person name="Grigoriev I."/>
        </authorList>
    </citation>
    <scope>NUCLEOTIDE SEQUENCE</scope>
    <source>
        <strain evidence="4">ATCC 74209</strain>
    </source>
</reference>
<feature type="domain" description="INO80 complex subunit 3 N-terminal" evidence="2">
    <location>
        <begin position="32"/>
        <end position="100"/>
    </location>
</feature>
<evidence type="ECO:0008006" key="6">
    <source>
        <dbReference type="Google" id="ProtNLM"/>
    </source>
</evidence>